<evidence type="ECO:0000313" key="3">
    <source>
        <dbReference type="Proteomes" id="UP001489509"/>
    </source>
</evidence>
<dbReference type="Pfam" id="PF09551">
    <property type="entry name" value="Spore_II_R"/>
    <property type="match status" value="1"/>
</dbReference>
<keyword evidence="1" id="KW-0732">Signal</keyword>
<dbReference type="RefSeq" id="WP_349220704.1">
    <property type="nucleotide sequence ID" value="NZ_JBBMFD010000029.1"/>
</dbReference>
<comment type="caution">
    <text evidence="2">The sequence shown here is derived from an EMBL/GenBank/DDBJ whole genome shotgun (WGS) entry which is preliminary data.</text>
</comment>
<organism evidence="2 3">
    <name type="scientific">Solibaculum intestinale</name>
    <dbReference type="NCBI Taxonomy" id="3133165"/>
    <lineage>
        <taxon>Bacteria</taxon>
        <taxon>Bacillati</taxon>
        <taxon>Bacillota</taxon>
        <taxon>Clostridia</taxon>
        <taxon>Eubacteriales</taxon>
        <taxon>Oscillospiraceae</taxon>
        <taxon>Solibaculum</taxon>
    </lineage>
</organism>
<dbReference type="Proteomes" id="UP001489509">
    <property type="component" value="Unassembled WGS sequence"/>
</dbReference>
<dbReference type="InterPro" id="IPR014202">
    <property type="entry name" value="Spore_II_R"/>
</dbReference>
<protein>
    <submittedName>
        <fullName evidence="2">Stage II sporulation protein R</fullName>
    </submittedName>
</protein>
<dbReference type="NCBIfam" id="TIGR02837">
    <property type="entry name" value="spore_II_R"/>
    <property type="match status" value="1"/>
</dbReference>
<feature type="chain" id="PRO_5047339806" evidence="1">
    <location>
        <begin position="25"/>
        <end position="202"/>
    </location>
</feature>
<reference evidence="2 3" key="1">
    <citation type="submission" date="2024-03" db="EMBL/GenBank/DDBJ databases">
        <title>Human intestinal bacterial collection.</title>
        <authorList>
            <person name="Pauvert C."/>
            <person name="Hitch T.C.A."/>
            <person name="Clavel T."/>
        </authorList>
    </citation>
    <scope>NUCLEOTIDE SEQUENCE [LARGE SCALE GENOMIC DNA]</scope>
    <source>
        <strain evidence="2 3">CLA-JM-H44</strain>
    </source>
</reference>
<evidence type="ECO:0000256" key="1">
    <source>
        <dbReference type="SAM" id="SignalP"/>
    </source>
</evidence>
<gene>
    <name evidence="2" type="primary">spoIIR</name>
    <name evidence="2" type="ORF">WMO26_12000</name>
</gene>
<evidence type="ECO:0000313" key="2">
    <source>
        <dbReference type="EMBL" id="MEQ2441551.1"/>
    </source>
</evidence>
<dbReference type="EMBL" id="JBBMFD010000029">
    <property type="protein sequence ID" value="MEQ2441551.1"/>
    <property type="molecule type" value="Genomic_DNA"/>
</dbReference>
<name>A0ABV1E517_9FIRM</name>
<keyword evidence="3" id="KW-1185">Reference proteome</keyword>
<proteinExistence type="predicted"/>
<accession>A0ABV1E517</accession>
<sequence>MRKLIAALLIAVILVTVVSMSGFASDCAQIREDILRIHVLANSDSEEDQALKLQVRDRILEESAGLFEHMEDKQETMERAQEWLPDLQAAAEDEIKKQGYDYPVTVELTHMYFSTKQYDSITMPAGDYDAVRVLIGTGEGQNWWCVMFPPLCLPVAQNHKQLTDVLNASQMDIVQGGVKYEVKFKLVEWFEEIKAAVESWFA</sequence>
<feature type="signal peptide" evidence="1">
    <location>
        <begin position="1"/>
        <end position="24"/>
    </location>
</feature>